<dbReference type="AlphaFoldDB" id="A0A366XWQ1"/>
<evidence type="ECO:0000313" key="1">
    <source>
        <dbReference type="EMBL" id="RBW68574.1"/>
    </source>
</evidence>
<dbReference type="EMBL" id="QOCW01000018">
    <property type="protein sequence ID" value="RBW68574.1"/>
    <property type="molecule type" value="Genomic_DNA"/>
</dbReference>
<reference evidence="1 2" key="1">
    <citation type="submission" date="2018-07" db="EMBL/GenBank/DDBJ databases">
        <title>Lottiidibacillus patelloidae gen. nov., sp. nov., isolated from the intestinal tract of a marine limpet and the reclassification of B. taeanensis BH030017T, B. algicola KMM 3737T and B. hwajinpoensis SW-72T as genus Lottiidibacillus.</title>
        <authorList>
            <person name="Liu R."/>
            <person name="Huang Z."/>
        </authorList>
    </citation>
    <scope>NUCLEOTIDE SEQUENCE [LARGE SCALE GENOMIC DNA]</scope>
    <source>
        <strain evidence="1 2">BH030017</strain>
    </source>
</reference>
<name>A0A366XWQ1_9BACI</name>
<keyword evidence="2" id="KW-1185">Reference proteome</keyword>
<organism evidence="1 2">
    <name type="scientific">Bacillus taeanensis</name>
    <dbReference type="NCBI Taxonomy" id="273032"/>
    <lineage>
        <taxon>Bacteria</taxon>
        <taxon>Bacillati</taxon>
        <taxon>Bacillota</taxon>
        <taxon>Bacilli</taxon>
        <taxon>Bacillales</taxon>
        <taxon>Bacillaceae</taxon>
        <taxon>Bacillus</taxon>
    </lineage>
</organism>
<evidence type="ECO:0000313" key="2">
    <source>
        <dbReference type="Proteomes" id="UP000253314"/>
    </source>
</evidence>
<accession>A0A366XWQ1</accession>
<protein>
    <submittedName>
        <fullName evidence="1">Uncharacterized protein</fullName>
    </submittedName>
</protein>
<gene>
    <name evidence="1" type="ORF">DS031_15540</name>
</gene>
<proteinExistence type="predicted"/>
<dbReference type="Proteomes" id="UP000253314">
    <property type="component" value="Unassembled WGS sequence"/>
</dbReference>
<dbReference type="OrthoDB" id="1726239at2"/>
<comment type="caution">
    <text evidence="1">The sequence shown here is derived from an EMBL/GenBank/DDBJ whole genome shotgun (WGS) entry which is preliminary data.</text>
</comment>
<dbReference type="RefSeq" id="WP_113806994.1">
    <property type="nucleotide sequence ID" value="NZ_QOCW01000018.1"/>
</dbReference>
<sequence>MRKITLEEINKRVQTKGRSVDYAVNKFRSKTKDEGWTMGRVRPRDSDEVLALNRLSRMKLRNAMKSGKVQYDKERRVFLVAEYLRG</sequence>